<name>A0A1T4QA29_9BACT</name>
<dbReference type="Proteomes" id="UP000190102">
    <property type="component" value="Unassembled WGS sequence"/>
</dbReference>
<organism evidence="1 2">
    <name type="scientific">Trichlorobacter thiogenes</name>
    <dbReference type="NCBI Taxonomy" id="115783"/>
    <lineage>
        <taxon>Bacteria</taxon>
        <taxon>Pseudomonadati</taxon>
        <taxon>Thermodesulfobacteriota</taxon>
        <taxon>Desulfuromonadia</taxon>
        <taxon>Geobacterales</taxon>
        <taxon>Geobacteraceae</taxon>
        <taxon>Trichlorobacter</taxon>
    </lineage>
</organism>
<protein>
    <submittedName>
        <fullName evidence="1">Uncharacterized protein</fullName>
    </submittedName>
</protein>
<proteinExistence type="predicted"/>
<evidence type="ECO:0000313" key="1">
    <source>
        <dbReference type="EMBL" id="SKA00078.1"/>
    </source>
</evidence>
<evidence type="ECO:0000313" key="2">
    <source>
        <dbReference type="Proteomes" id="UP000190102"/>
    </source>
</evidence>
<dbReference type="AlphaFoldDB" id="A0A1T4QA29"/>
<accession>A0A1T4QA29</accession>
<reference evidence="2" key="1">
    <citation type="submission" date="2017-02" db="EMBL/GenBank/DDBJ databases">
        <authorList>
            <person name="Varghese N."/>
            <person name="Submissions S."/>
        </authorList>
    </citation>
    <scope>NUCLEOTIDE SEQUENCE [LARGE SCALE GENOMIC DNA]</scope>
    <source>
        <strain evidence="2">ATCC BAA-34</strain>
    </source>
</reference>
<keyword evidence="2" id="KW-1185">Reference proteome</keyword>
<dbReference type="STRING" id="115783.SAMN02745119_02298"/>
<dbReference type="EMBL" id="FUWR01000012">
    <property type="protein sequence ID" value="SKA00078.1"/>
    <property type="molecule type" value="Genomic_DNA"/>
</dbReference>
<sequence length="112" mass="13242">MALPLRRSGEYKTRIRKYASDLAERYRPEIALLFLAEVQKTEQLLHDNNLLGVQVPYLLAEHQVMLRELYFDCGPARYCLIHELYNDYVGLISLWHCSGSRMTVNSLRIWQR</sequence>
<dbReference type="RefSeq" id="WP_078790570.1">
    <property type="nucleotide sequence ID" value="NZ_FUWR01000012.1"/>
</dbReference>
<dbReference type="OrthoDB" id="5397775at2"/>
<gene>
    <name evidence="1" type="ORF">SAMN02745119_02298</name>
</gene>